<evidence type="ECO:0000313" key="2">
    <source>
        <dbReference type="EMBL" id="HIX19803.1"/>
    </source>
</evidence>
<sequence length="182" mass="19783">MTTPIPLPDDEQLIRQGRPGRTTLPAAKATAFTLTALLLALAVAAAHLLAPSSSLGDGLAEVCSLIRKPFVTGFALLFAVAFLLYPHLIRHILSRRLYVVTDKRLISLDGGTDKPKTPQQLERSSLRYDEMSDLTLKTMGDGLCNLYLRDNAAPASNGPHIQVIPYLPQDIAAYIQSRCCGE</sequence>
<feature type="transmembrane region" description="Helical" evidence="1">
    <location>
        <begin position="31"/>
        <end position="50"/>
    </location>
</feature>
<feature type="transmembrane region" description="Helical" evidence="1">
    <location>
        <begin position="70"/>
        <end position="88"/>
    </location>
</feature>
<proteinExistence type="predicted"/>
<name>A0A9D1VAV9_9BACT</name>
<keyword evidence="1" id="KW-0812">Transmembrane</keyword>
<dbReference type="AlphaFoldDB" id="A0A9D1VAV9"/>
<gene>
    <name evidence="2" type="ORF">H9862_04275</name>
</gene>
<dbReference type="Proteomes" id="UP000823964">
    <property type="component" value="Unassembled WGS sequence"/>
</dbReference>
<keyword evidence="1" id="KW-0472">Membrane</keyword>
<reference evidence="2" key="1">
    <citation type="journal article" date="2021" name="PeerJ">
        <title>Extensive microbial diversity within the chicken gut microbiome revealed by metagenomics and culture.</title>
        <authorList>
            <person name="Gilroy R."/>
            <person name="Ravi A."/>
            <person name="Getino M."/>
            <person name="Pursley I."/>
            <person name="Horton D.L."/>
            <person name="Alikhan N.F."/>
            <person name="Baker D."/>
            <person name="Gharbi K."/>
            <person name="Hall N."/>
            <person name="Watson M."/>
            <person name="Adriaenssens E.M."/>
            <person name="Foster-Nyarko E."/>
            <person name="Jarju S."/>
            <person name="Secka A."/>
            <person name="Antonio M."/>
            <person name="Oren A."/>
            <person name="Chaudhuri R.R."/>
            <person name="La Ragione R."/>
            <person name="Hildebrand F."/>
            <person name="Pallen M.J."/>
        </authorList>
    </citation>
    <scope>NUCLEOTIDE SEQUENCE</scope>
    <source>
        <strain evidence="2">14975</strain>
    </source>
</reference>
<keyword evidence="1" id="KW-1133">Transmembrane helix</keyword>
<reference evidence="2" key="2">
    <citation type="submission" date="2021-04" db="EMBL/GenBank/DDBJ databases">
        <authorList>
            <person name="Gilroy R."/>
        </authorList>
    </citation>
    <scope>NUCLEOTIDE SEQUENCE</scope>
    <source>
        <strain evidence="2">14975</strain>
    </source>
</reference>
<protein>
    <submittedName>
        <fullName evidence="2">Uncharacterized protein</fullName>
    </submittedName>
</protein>
<dbReference type="EMBL" id="DXFQ01000072">
    <property type="protein sequence ID" value="HIX19803.1"/>
    <property type="molecule type" value="Genomic_DNA"/>
</dbReference>
<evidence type="ECO:0000313" key="3">
    <source>
        <dbReference type="Proteomes" id="UP000823964"/>
    </source>
</evidence>
<organism evidence="2 3">
    <name type="scientific">Candidatus Akkermansia intestinigallinarum</name>
    <dbReference type="NCBI Taxonomy" id="2838431"/>
    <lineage>
        <taxon>Bacteria</taxon>
        <taxon>Pseudomonadati</taxon>
        <taxon>Verrucomicrobiota</taxon>
        <taxon>Verrucomicrobiia</taxon>
        <taxon>Verrucomicrobiales</taxon>
        <taxon>Akkermansiaceae</taxon>
        <taxon>Akkermansia</taxon>
    </lineage>
</organism>
<accession>A0A9D1VAV9</accession>
<comment type="caution">
    <text evidence="2">The sequence shown here is derived from an EMBL/GenBank/DDBJ whole genome shotgun (WGS) entry which is preliminary data.</text>
</comment>
<evidence type="ECO:0000256" key="1">
    <source>
        <dbReference type="SAM" id="Phobius"/>
    </source>
</evidence>